<dbReference type="Proteomes" id="UP000177328">
    <property type="component" value="Unassembled WGS sequence"/>
</dbReference>
<dbReference type="AlphaFoldDB" id="A0A1F5KHE7"/>
<evidence type="ECO:0000313" key="1">
    <source>
        <dbReference type="EMBL" id="OGE40254.1"/>
    </source>
</evidence>
<proteinExistence type="predicted"/>
<gene>
    <name evidence="1" type="ORF">A3D25_05240</name>
</gene>
<sequence>MTGIHSGSLDFKLPLMFSDGTKVYEEFAKKYITHKHGFFILAPSGVGKTHFIKNQKEPHWMDGDALWESTNAHPAGEWWTWGELIDEVDQRSDIITMMAKKMGFWIMGASNNWLKPDAIVLPNWNTHKKYIKIREQTNYDGGATSDRLGQVLGHRKWIRQWVKKCVPCFRSVQEAADYLAKLT</sequence>
<reference evidence="1 2" key="1">
    <citation type="journal article" date="2016" name="Nat. Commun.">
        <title>Thousands of microbial genomes shed light on interconnected biogeochemical processes in an aquifer system.</title>
        <authorList>
            <person name="Anantharaman K."/>
            <person name="Brown C.T."/>
            <person name="Hug L.A."/>
            <person name="Sharon I."/>
            <person name="Castelle C.J."/>
            <person name="Probst A.J."/>
            <person name="Thomas B.C."/>
            <person name="Singh A."/>
            <person name="Wilkins M.J."/>
            <person name="Karaoz U."/>
            <person name="Brodie E.L."/>
            <person name="Williams K.H."/>
            <person name="Hubbard S.S."/>
            <person name="Banfield J.F."/>
        </authorList>
    </citation>
    <scope>NUCLEOTIDE SEQUENCE [LARGE SCALE GENOMIC DNA]</scope>
</reference>
<comment type="caution">
    <text evidence="1">The sequence shown here is derived from an EMBL/GenBank/DDBJ whole genome shotgun (WGS) entry which is preliminary data.</text>
</comment>
<accession>A0A1F5KHE7</accession>
<organism evidence="1 2">
    <name type="scientific">Candidatus Daviesbacteria bacterium RIFCSPHIGHO2_02_FULL_43_12</name>
    <dbReference type="NCBI Taxonomy" id="1797776"/>
    <lineage>
        <taxon>Bacteria</taxon>
        <taxon>Candidatus Daviesiibacteriota</taxon>
    </lineage>
</organism>
<name>A0A1F5KHE7_9BACT</name>
<dbReference type="EMBL" id="MFDD01000013">
    <property type="protein sequence ID" value="OGE40254.1"/>
    <property type="molecule type" value="Genomic_DNA"/>
</dbReference>
<protein>
    <submittedName>
        <fullName evidence="1">Uncharacterized protein</fullName>
    </submittedName>
</protein>
<evidence type="ECO:0000313" key="2">
    <source>
        <dbReference type="Proteomes" id="UP000177328"/>
    </source>
</evidence>